<keyword evidence="11" id="KW-0472">Membrane</keyword>
<comment type="cofactor">
    <cofactor evidence="1 12">
        <name>heme</name>
        <dbReference type="ChEBI" id="CHEBI:30413"/>
    </cofactor>
</comment>
<evidence type="ECO:0000256" key="6">
    <source>
        <dbReference type="ARBA" id="ARBA00022723"/>
    </source>
</evidence>
<dbReference type="AlphaFoldDB" id="A0A9Q0V3S9"/>
<dbReference type="PANTHER" id="PTHR47944:SF10">
    <property type="entry name" value="CYTOCHROME P450 98A9"/>
    <property type="match status" value="1"/>
</dbReference>
<keyword evidence="10 13" id="KW-0503">Monooxygenase</keyword>
<evidence type="ECO:0000256" key="11">
    <source>
        <dbReference type="ARBA" id="ARBA00023136"/>
    </source>
</evidence>
<evidence type="ECO:0000256" key="8">
    <source>
        <dbReference type="ARBA" id="ARBA00023002"/>
    </source>
</evidence>
<dbReference type="OrthoDB" id="2789670at2759"/>
<comment type="subcellular location">
    <subcellularLocation>
        <location evidence="2">Membrane</location>
        <topology evidence="2">Single-pass membrane protein</topology>
    </subcellularLocation>
</comment>
<sequence length="520" mass="58743">MNILLIPISFITLLVAYRIFQRLRFKLPPGPRPWPIVGNLYDIKPVRFRCFAEWAQAYGPIISVWFGSTLNVIVSNTELAKEVLKENDQQLADRHRSRSAAKFSRDGKDLIWADYGPHYVKVRKVCTLELFTPKRLEALRPIREDEVSAMVESIFNDCTNPVPFTESDALQYSENNGKTLLVKKYLGAVAFNNITRLAFGKRFVNAEGIIDEQGLEFKAIVSNGLKLGASLAMAEHIPWLRWMFPLEEDAFAKHGARRDRLTRAIMDEHTLARQTSGGAKQHFVDALLTLQEKYDLSEDTIIGLLWDMITAGMDTTAISVEWAMAELIKNPRVQQKAQEELDSVVGFERVMTEADFSGLPYLQCVAKEALRLHPPTPLMLPHRANANVKVGGYDIPKGSNVHVNVWAIARDPAAWKNPLEFRPERFLEEDVDMKGHDFRLLPFGAGRRVCPGAQLGINLVTSMLGHLLHHFCWTPPEGVKPEEIDMSENPGLVTYMRTPLQAVAAPRLPSHLYKRVAVDI</sequence>
<evidence type="ECO:0000256" key="5">
    <source>
        <dbReference type="ARBA" id="ARBA00022692"/>
    </source>
</evidence>
<evidence type="ECO:0000256" key="4">
    <source>
        <dbReference type="ARBA" id="ARBA00022617"/>
    </source>
</evidence>
<dbReference type="EMBL" id="JAPFFL010000002">
    <property type="protein sequence ID" value="KAJ6741634.1"/>
    <property type="molecule type" value="Genomic_DNA"/>
</dbReference>
<keyword evidence="5" id="KW-0812">Transmembrane</keyword>
<evidence type="ECO:0000256" key="12">
    <source>
        <dbReference type="PIRSR" id="PIRSR602401-1"/>
    </source>
</evidence>
<gene>
    <name evidence="14" type="ORF">OIU85_015785</name>
</gene>
<proteinExistence type="inferred from homology"/>
<dbReference type="PRINTS" id="PR00463">
    <property type="entry name" value="EP450I"/>
</dbReference>
<dbReference type="GO" id="GO:0016705">
    <property type="term" value="F:oxidoreductase activity, acting on paired donors, with incorporation or reduction of molecular oxygen"/>
    <property type="evidence" value="ECO:0007669"/>
    <property type="project" value="InterPro"/>
</dbReference>
<dbReference type="GO" id="GO:0020037">
    <property type="term" value="F:heme binding"/>
    <property type="evidence" value="ECO:0007669"/>
    <property type="project" value="InterPro"/>
</dbReference>
<accession>A0A9Q0V3S9</accession>
<reference evidence="14" key="2">
    <citation type="journal article" date="2023" name="Int. J. Mol. Sci.">
        <title>De Novo Assembly and Annotation of 11 Diverse Shrub Willow (Salix) Genomes Reveals Novel Gene Organization in Sex-Linked Regions.</title>
        <authorList>
            <person name="Hyden B."/>
            <person name="Feng K."/>
            <person name="Yates T.B."/>
            <person name="Jawdy S."/>
            <person name="Cereghino C."/>
            <person name="Smart L.B."/>
            <person name="Muchero W."/>
        </authorList>
    </citation>
    <scope>NUCLEOTIDE SEQUENCE [LARGE SCALE GENOMIC DNA]</scope>
    <source>
        <tissue evidence="14">Shoot tip</tissue>
    </source>
</reference>
<dbReference type="GO" id="GO:0004497">
    <property type="term" value="F:monooxygenase activity"/>
    <property type="evidence" value="ECO:0007669"/>
    <property type="project" value="UniProtKB-KW"/>
</dbReference>
<protein>
    <submittedName>
        <fullName evidence="14">FLAVONOID 3'-MONOOXYGENASE-RELATED</fullName>
    </submittedName>
</protein>
<keyword evidence="6 12" id="KW-0479">Metal-binding</keyword>
<evidence type="ECO:0000256" key="1">
    <source>
        <dbReference type="ARBA" id="ARBA00001971"/>
    </source>
</evidence>
<evidence type="ECO:0000256" key="13">
    <source>
        <dbReference type="RuleBase" id="RU000461"/>
    </source>
</evidence>
<dbReference type="CDD" id="cd20656">
    <property type="entry name" value="CYP98"/>
    <property type="match status" value="1"/>
</dbReference>
<keyword evidence="4 12" id="KW-0349">Heme</keyword>
<name>A0A9Q0V3S9_SALVM</name>
<keyword evidence="15" id="KW-1185">Reference proteome</keyword>
<dbReference type="PRINTS" id="PR00385">
    <property type="entry name" value="P450"/>
</dbReference>
<evidence type="ECO:0000313" key="14">
    <source>
        <dbReference type="EMBL" id="KAJ6741634.1"/>
    </source>
</evidence>
<reference evidence="14" key="1">
    <citation type="submission" date="2022-11" db="EMBL/GenBank/DDBJ databases">
        <authorList>
            <person name="Hyden B.L."/>
            <person name="Feng K."/>
            <person name="Yates T."/>
            <person name="Jawdy S."/>
            <person name="Smart L.B."/>
            <person name="Muchero W."/>
        </authorList>
    </citation>
    <scope>NUCLEOTIDE SEQUENCE</scope>
    <source>
        <tissue evidence="14">Shoot tip</tissue>
    </source>
</reference>
<dbReference type="Gene3D" id="1.10.630.10">
    <property type="entry name" value="Cytochrome P450"/>
    <property type="match status" value="1"/>
</dbReference>
<evidence type="ECO:0000256" key="2">
    <source>
        <dbReference type="ARBA" id="ARBA00004167"/>
    </source>
</evidence>
<dbReference type="SUPFAM" id="SSF48264">
    <property type="entry name" value="Cytochrome P450"/>
    <property type="match status" value="1"/>
</dbReference>
<dbReference type="Proteomes" id="UP001151529">
    <property type="component" value="Chromosome 6"/>
</dbReference>
<dbReference type="PANTHER" id="PTHR47944">
    <property type="entry name" value="CYTOCHROME P450 98A9"/>
    <property type="match status" value="1"/>
</dbReference>
<dbReference type="InterPro" id="IPR002401">
    <property type="entry name" value="Cyt_P450_E_grp-I"/>
</dbReference>
<dbReference type="InterPro" id="IPR036396">
    <property type="entry name" value="Cyt_P450_sf"/>
</dbReference>
<keyword evidence="9 12" id="KW-0408">Iron</keyword>
<dbReference type="InterPro" id="IPR001128">
    <property type="entry name" value="Cyt_P450"/>
</dbReference>
<comment type="similarity">
    <text evidence="3 13">Belongs to the cytochrome P450 family.</text>
</comment>
<keyword evidence="7" id="KW-1133">Transmembrane helix</keyword>
<organism evidence="14 15">
    <name type="scientific">Salix viminalis</name>
    <name type="common">Common osier</name>
    <name type="synonym">Basket willow</name>
    <dbReference type="NCBI Taxonomy" id="40686"/>
    <lineage>
        <taxon>Eukaryota</taxon>
        <taxon>Viridiplantae</taxon>
        <taxon>Streptophyta</taxon>
        <taxon>Embryophyta</taxon>
        <taxon>Tracheophyta</taxon>
        <taxon>Spermatophyta</taxon>
        <taxon>Magnoliopsida</taxon>
        <taxon>eudicotyledons</taxon>
        <taxon>Gunneridae</taxon>
        <taxon>Pentapetalae</taxon>
        <taxon>rosids</taxon>
        <taxon>fabids</taxon>
        <taxon>Malpighiales</taxon>
        <taxon>Salicaceae</taxon>
        <taxon>Saliceae</taxon>
        <taxon>Salix</taxon>
    </lineage>
</organism>
<dbReference type="GO" id="GO:0005506">
    <property type="term" value="F:iron ion binding"/>
    <property type="evidence" value="ECO:0007669"/>
    <property type="project" value="InterPro"/>
</dbReference>
<evidence type="ECO:0000313" key="15">
    <source>
        <dbReference type="Proteomes" id="UP001151529"/>
    </source>
</evidence>
<keyword evidence="8 13" id="KW-0560">Oxidoreductase</keyword>
<comment type="caution">
    <text evidence="14">The sequence shown here is derived from an EMBL/GenBank/DDBJ whole genome shotgun (WGS) entry which is preliminary data.</text>
</comment>
<dbReference type="GO" id="GO:0016020">
    <property type="term" value="C:membrane"/>
    <property type="evidence" value="ECO:0007669"/>
    <property type="project" value="UniProtKB-SubCell"/>
</dbReference>
<dbReference type="Pfam" id="PF00067">
    <property type="entry name" value="p450"/>
    <property type="match status" value="1"/>
</dbReference>
<evidence type="ECO:0000256" key="3">
    <source>
        <dbReference type="ARBA" id="ARBA00010617"/>
    </source>
</evidence>
<dbReference type="InterPro" id="IPR017972">
    <property type="entry name" value="Cyt_P450_CS"/>
</dbReference>
<evidence type="ECO:0000256" key="9">
    <source>
        <dbReference type="ARBA" id="ARBA00023004"/>
    </source>
</evidence>
<evidence type="ECO:0000256" key="7">
    <source>
        <dbReference type="ARBA" id="ARBA00022989"/>
    </source>
</evidence>
<feature type="binding site" description="axial binding residue" evidence="12">
    <location>
        <position position="450"/>
    </location>
    <ligand>
        <name>heme</name>
        <dbReference type="ChEBI" id="CHEBI:30413"/>
    </ligand>
    <ligandPart>
        <name>Fe</name>
        <dbReference type="ChEBI" id="CHEBI:18248"/>
    </ligandPart>
</feature>
<evidence type="ECO:0000256" key="10">
    <source>
        <dbReference type="ARBA" id="ARBA00023033"/>
    </source>
</evidence>
<dbReference type="PROSITE" id="PS00086">
    <property type="entry name" value="CYTOCHROME_P450"/>
    <property type="match status" value="1"/>
</dbReference>
<dbReference type="FunFam" id="1.10.630.10:FF:000039">
    <property type="entry name" value="Cytochrome P450"/>
    <property type="match status" value="1"/>
</dbReference>